<reference evidence="1 2" key="1">
    <citation type="submission" date="2017-07" db="EMBL/GenBank/DDBJ databases">
        <title>Flavobacterium cyanobacteriorum sp. nov., isolated from cyanobacterial aggregates in a eutrophic lake.</title>
        <authorList>
            <person name="Cai H."/>
        </authorList>
    </citation>
    <scope>NUCLEOTIDE SEQUENCE [LARGE SCALE GENOMIC DNA]</scope>
    <source>
        <strain evidence="1 2">TH021</strain>
    </source>
</reference>
<dbReference type="RefSeq" id="WP_094415641.1">
    <property type="nucleotide sequence ID" value="NZ_NOXV01000288.1"/>
</dbReference>
<dbReference type="EMBL" id="NOXV01000288">
    <property type="protein sequence ID" value="OYQ35050.1"/>
    <property type="molecule type" value="Genomic_DNA"/>
</dbReference>
<dbReference type="OrthoDB" id="1255554at2"/>
<dbReference type="Proteomes" id="UP000216605">
    <property type="component" value="Unassembled WGS sequence"/>
</dbReference>
<protein>
    <submittedName>
        <fullName evidence="1">Uncharacterized protein</fullName>
    </submittedName>
</protein>
<evidence type="ECO:0000313" key="1">
    <source>
        <dbReference type="EMBL" id="OYQ35050.1"/>
    </source>
</evidence>
<organism evidence="1 2">
    <name type="scientific">Flavobacterium cyanobacteriorum</name>
    <dbReference type="NCBI Taxonomy" id="2022802"/>
    <lineage>
        <taxon>Bacteria</taxon>
        <taxon>Pseudomonadati</taxon>
        <taxon>Bacteroidota</taxon>
        <taxon>Flavobacteriia</taxon>
        <taxon>Flavobacteriales</taxon>
        <taxon>Flavobacteriaceae</taxon>
        <taxon>Flavobacterium</taxon>
    </lineage>
</organism>
<comment type="caution">
    <text evidence="1">The sequence shown here is derived from an EMBL/GenBank/DDBJ whole genome shotgun (WGS) entry which is preliminary data.</text>
</comment>
<proteinExistence type="predicted"/>
<evidence type="ECO:0000313" key="2">
    <source>
        <dbReference type="Proteomes" id="UP000216605"/>
    </source>
</evidence>
<gene>
    <name evidence="1" type="ORF">CHU92_11335</name>
</gene>
<keyword evidence="2" id="KW-1185">Reference proteome</keyword>
<accession>A0A255Z318</accession>
<name>A0A255Z318_9FLAO</name>
<dbReference type="AlphaFoldDB" id="A0A255Z318"/>
<sequence>MNNQIKNTLFRFINMRAPELISNTANNAGFINQQSGHKGYFNEIVANLSVGSPKLSALQTAATNYSRVKTTEQLSALNTLLSDFSVWLSKNKDKATESEINIKATAINDTSLDLKLVWENLIYQALTQKDFYAKEVAMQLLVAHHVCTAQGSAKEKALAKVVLPAEIFLDSQQNTNVTSRISTINFEEVPFANNVLQTLEQKALAEEGNKLLEKLKAELINAEAMHKKNYEIEYASAFEIHQAKIKPLIDAYNKNVEDQRVKWCSSQDLTKATDPAHPCSQPPLIPFPDLPEFSFPYNDVINEKILSGLLSPEAFEIYKGITEPVTDEDDQGFQLTSRMIINNSSVLSENFNFSHLVHDKKYN</sequence>